<dbReference type="GeneID" id="94900106"/>
<organism evidence="1 2">
    <name type="scientific">Parageobacillus toebii</name>
    <dbReference type="NCBI Taxonomy" id="153151"/>
    <lineage>
        <taxon>Bacteria</taxon>
        <taxon>Bacillati</taxon>
        <taxon>Bacillota</taxon>
        <taxon>Bacilli</taxon>
        <taxon>Bacillales</taxon>
        <taxon>Anoxybacillaceae</taxon>
        <taxon>Parageobacillus</taxon>
    </lineage>
</organism>
<name>A0A150ML33_9BACL</name>
<dbReference type="RefSeq" id="WP_160331321.1">
    <property type="nucleotide sequence ID" value="NZ_CP070511.1"/>
</dbReference>
<dbReference type="AlphaFoldDB" id="A0A150ML33"/>
<reference evidence="1 2" key="1">
    <citation type="submission" date="2016-01" db="EMBL/GenBank/DDBJ databases">
        <title>Draft Genome Sequences of Seven Thermophilic Sporeformers Isolated from Foods.</title>
        <authorList>
            <person name="Berendsen E.M."/>
            <person name="Wells-Bennik M.H."/>
            <person name="Krawcyk A.O."/>
            <person name="De Jong A."/>
            <person name="Holsappel S."/>
            <person name="Eijlander R.T."/>
            <person name="Kuipers O.P."/>
        </authorList>
    </citation>
    <scope>NUCLEOTIDE SEQUENCE [LARGE SCALE GENOMIC DNA]</scope>
    <source>
        <strain evidence="1 2">B4110</strain>
    </source>
</reference>
<proteinExistence type="predicted"/>
<sequence length="58" mass="6557">MKTKFLNYFGPILLMGYGVYQVINNGVDITSIIIILAATFSLILTIYSENIKNDEKIK</sequence>
<accession>A0A150ML33</accession>
<dbReference type="Proteomes" id="UP000075324">
    <property type="component" value="Unassembled WGS sequence"/>
</dbReference>
<evidence type="ECO:0000313" key="1">
    <source>
        <dbReference type="EMBL" id="KYD24992.1"/>
    </source>
</evidence>
<dbReference type="EMBL" id="LQYW01000144">
    <property type="protein sequence ID" value="KYD24992.1"/>
    <property type="molecule type" value="Genomic_DNA"/>
</dbReference>
<evidence type="ECO:0000313" key="2">
    <source>
        <dbReference type="Proteomes" id="UP000075324"/>
    </source>
</evidence>
<gene>
    <name evidence="1" type="ORF">B4110_3807</name>
</gene>
<protein>
    <submittedName>
        <fullName evidence="1">Uncharacterized protein</fullName>
    </submittedName>
</protein>
<comment type="caution">
    <text evidence="1">The sequence shown here is derived from an EMBL/GenBank/DDBJ whole genome shotgun (WGS) entry which is preliminary data.</text>
</comment>
<dbReference type="PATRIC" id="fig|153151.4.peg.1117"/>